<evidence type="ECO:0000259" key="6">
    <source>
        <dbReference type="SMART" id="SM00835"/>
    </source>
</evidence>
<dbReference type="GO" id="GO:0046872">
    <property type="term" value="F:metal ion binding"/>
    <property type="evidence" value="ECO:0007669"/>
    <property type="project" value="UniProtKB-KW"/>
</dbReference>
<dbReference type="InterPro" id="IPR011051">
    <property type="entry name" value="RmlC_Cupin_sf"/>
</dbReference>
<feature type="binding site" evidence="3">
    <location>
        <position position="167"/>
    </location>
    <ligand>
        <name>Mn(2+)</name>
        <dbReference type="ChEBI" id="CHEBI:29035"/>
        <label>1</label>
    </ligand>
</feature>
<dbReference type="CDD" id="cd20305">
    <property type="entry name" value="cupin_OxDC_C"/>
    <property type="match status" value="1"/>
</dbReference>
<gene>
    <name evidence="7" type="ORF">RHS01_09177</name>
</gene>
<dbReference type="PANTHER" id="PTHR35848:SF9">
    <property type="entry name" value="SLL1358 PROTEIN"/>
    <property type="match status" value="1"/>
</dbReference>
<keyword evidence="5" id="KW-0732">Signal</keyword>
<feature type="binding site" evidence="3">
    <location>
        <position position="165"/>
    </location>
    <ligand>
        <name>Mn(2+)</name>
        <dbReference type="ChEBI" id="CHEBI:29035"/>
        <label>1</label>
    </ligand>
</feature>
<evidence type="ECO:0000256" key="4">
    <source>
        <dbReference type="SAM" id="MobiDB-lite"/>
    </source>
</evidence>
<protein>
    <submittedName>
        <fullName evidence="7">Oxalate Decarboxylase</fullName>
    </submittedName>
</protein>
<dbReference type="SUPFAM" id="SSF51182">
    <property type="entry name" value="RmlC-like cupins"/>
    <property type="match status" value="1"/>
</dbReference>
<evidence type="ECO:0000256" key="2">
    <source>
        <dbReference type="PIRSR" id="PIRSR617774-1"/>
    </source>
</evidence>
<dbReference type="GO" id="GO:0033609">
    <property type="term" value="P:oxalate metabolic process"/>
    <property type="evidence" value="ECO:0007669"/>
    <property type="project" value="InterPro"/>
</dbReference>
<dbReference type="PANTHER" id="PTHR35848">
    <property type="entry name" value="OXALATE-BINDING PROTEIN"/>
    <property type="match status" value="1"/>
</dbReference>
<dbReference type="EMBL" id="JACYCF010000019">
    <property type="protein sequence ID" value="KAF8750811.1"/>
    <property type="molecule type" value="Genomic_DNA"/>
</dbReference>
<comment type="cofactor">
    <cofactor evidence="3">
        <name>Mn(2+)</name>
        <dbReference type="ChEBI" id="CHEBI:29035"/>
    </cofactor>
    <text evidence="3">Binds 2 manganese ions per subunit.</text>
</comment>
<evidence type="ECO:0000256" key="3">
    <source>
        <dbReference type="PIRSR" id="PIRSR617774-2"/>
    </source>
</evidence>
<organism evidence="7 8">
    <name type="scientific">Rhizoctonia solani</name>
    <dbReference type="NCBI Taxonomy" id="456999"/>
    <lineage>
        <taxon>Eukaryota</taxon>
        <taxon>Fungi</taxon>
        <taxon>Dikarya</taxon>
        <taxon>Basidiomycota</taxon>
        <taxon>Agaricomycotina</taxon>
        <taxon>Agaricomycetes</taxon>
        <taxon>Cantharellales</taxon>
        <taxon>Ceratobasidiaceae</taxon>
        <taxon>Rhizoctonia</taxon>
    </lineage>
</organism>
<dbReference type="Gene3D" id="2.60.120.10">
    <property type="entry name" value="Jelly Rolls"/>
    <property type="match status" value="3"/>
</dbReference>
<dbReference type="InterPro" id="IPR051610">
    <property type="entry name" value="GPI/OXD"/>
</dbReference>
<evidence type="ECO:0000313" key="8">
    <source>
        <dbReference type="Proteomes" id="UP000614334"/>
    </source>
</evidence>
<feature type="binding site" evidence="3">
    <location>
        <position position="371"/>
    </location>
    <ligand>
        <name>Mn(2+)</name>
        <dbReference type="ChEBI" id="CHEBI:29035"/>
        <label>2</label>
    </ligand>
</feature>
<feature type="binding site" evidence="3">
    <location>
        <position position="324"/>
    </location>
    <ligand>
        <name>Mn(2+)</name>
        <dbReference type="ChEBI" id="CHEBI:29035"/>
        <label>2</label>
    </ligand>
</feature>
<comment type="caution">
    <text evidence="7">The sequence shown here is derived from an EMBL/GenBank/DDBJ whole genome shotgun (WGS) entry which is preliminary data.</text>
</comment>
<feature type="chain" id="PRO_5034917427" evidence="5">
    <location>
        <begin position="18"/>
        <end position="436"/>
    </location>
</feature>
<dbReference type="Pfam" id="PF00190">
    <property type="entry name" value="Cupin_1"/>
    <property type="match status" value="2"/>
</dbReference>
<dbReference type="SMART" id="SM00835">
    <property type="entry name" value="Cupin_1"/>
    <property type="match status" value="1"/>
</dbReference>
<reference evidence="7" key="1">
    <citation type="submission" date="2020-09" db="EMBL/GenBank/DDBJ databases">
        <title>Comparative genome analyses of four rice-infecting Rhizoctonia solani isolates reveal extensive enrichment of homogalacturonan modification genes.</title>
        <authorList>
            <person name="Lee D.-Y."/>
            <person name="Jeon J."/>
            <person name="Kim K.-T."/>
            <person name="Cheong K."/>
            <person name="Song H."/>
            <person name="Choi G."/>
            <person name="Ko J."/>
            <person name="Opiyo S.O."/>
            <person name="Zuo S."/>
            <person name="Madhav S."/>
            <person name="Lee Y.-H."/>
            <person name="Wang G.-L."/>
        </authorList>
    </citation>
    <scope>NUCLEOTIDE SEQUENCE</scope>
    <source>
        <strain evidence="7">AG1-IA B2</strain>
    </source>
</reference>
<feature type="signal peptide" evidence="5">
    <location>
        <begin position="1"/>
        <end position="17"/>
    </location>
</feature>
<feature type="active site" description="Proton donor" evidence="2">
    <location>
        <position position="385"/>
    </location>
</feature>
<feature type="binding site" evidence="3">
    <location>
        <position position="171"/>
    </location>
    <ligand>
        <name>Mn(2+)</name>
        <dbReference type="ChEBI" id="CHEBI:29035"/>
        <label>1</label>
    </ligand>
</feature>
<dbReference type="Proteomes" id="UP000614334">
    <property type="component" value="Unassembled WGS sequence"/>
</dbReference>
<accession>A0A8H7I4B9</accession>
<evidence type="ECO:0000313" key="7">
    <source>
        <dbReference type="EMBL" id="KAF8750811.1"/>
    </source>
</evidence>
<name>A0A8H7I4B9_9AGAM</name>
<dbReference type="AlphaFoldDB" id="A0A8H7I4B9"/>
<sequence length="436" mass="47604">MRMSLALALALSTGVLGAPAPAADTKPSATKDSSTTIFSSKSVGPSPTTDSLYPSPTVPYASEDLNESYLDKFQNELPEPIRGSRGANILGPQNVELDRQNPDILAPPTTDSGSVENVKWPFSLSHNRIQDGGWARQQNVHSMPIATTMAGVNMRLKAGTMREMHWHITAEYPGDLWYFPPGIPHVLQGLNDTADGCEFLLVFDDGEFSEDSTFSVTDWTSHIPKEVLSRNFKVNASAFDHIPDRELYMIPTAVPTGTPEEEGVKSPQGVSTLPYTFAASKINATEVPGGTVKVVDSRTFKVSKTIALAEVTVEVGGMRELHWHPTQPEWSYFIEGNARITVFAAEGYFFVGSSKISTTSNPGYVPPSFGHYVENIGNTTLKFLEIFNSDKYEDISLNQWLALTPPDMVKAHLQLSDDTISKLQKVKPVVVGPGLL</sequence>
<dbReference type="NCBIfam" id="TIGR03404">
    <property type="entry name" value="bicupin_oxalic"/>
    <property type="match status" value="1"/>
</dbReference>
<feature type="domain" description="Cupin type-1" evidence="6">
    <location>
        <begin position="277"/>
        <end position="421"/>
    </location>
</feature>
<evidence type="ECO:0000256" key="1">
    <source>
        <dbReference type="ARBA" id="ARBA00022723"/>
    </source>
</evidence>
<evidence type="ECO:0000256" key="5">
    <source>
        <dbReference type="SAM" id="SignalP"/>
    </source>
</evidence>
<feature type="binding site" evidence="3">
    <location>
        <position position="322"/>
    </location>
    <ligand>
        <name>Mn(2+)</name>
        <dbReference type="ChEBI" id="CHEBI:29035"/>
        <label>2</label>
    </ligand>
</feature>
<feature type="binding site" evidence="3">
    <location>
        <position position="185"/>
    </location>
    <ligand>
        <name>Mn(2+)</name>
        <dbReference type="ChEBI" id="CHEBI:29035"/>
        <label>1</label>
    </ligand>
</feature>
<proteinExistence type="predicted"/>
<feature type="region of interest" description="Disordered" evidence="4">
    <location>
        <begin position="17"/>
        <end position="58"/>
    </location>
</feature>
<feature type="binding site" evidence="3">
    <location>
        <position position="329"/>
    </location>
    <ligand>
        <name>Mn(2+)</name>
        <dbReference type="ChEBI" id="CHEBI:29035"/>
        <label>2</label>
    </ligand>
</feature>
<keyword evidence="1 3" id="KW-0479">Metal-binding</keyword>
<dbReference type="InterPro" id="IPR014710">
    <property type="entry name" value="RmlC-like_jellyroll"/>
</dbReference>
<dbReference type="InterPro" id="IPR006045">
    <property type="entry name" value="Cupin_1"/>
</dbReference>
<keyword evidence="3" id="KW-0464">Manganese</keyword>
<feature type="compositionally biased region" description="Polar residues" evidence="4">
    <location>
        <begin position="27"/>
        <end position="54"/>
    </location>
</feature>
<dbReference type="InterPro" id="IPR017774">
    <property type="entry name" value="Bicupin_oxalate_deCO2ase/Oxase"/>
</dbReference>